<evidence type="ECO:0000256" key="1">
    <source>
        <dbReference type="ARBA" id="ARBA00004496"/>
    </source>
</evidence>
<dbReference type="EMBL" id="OOIL02004480">
    <property type="protein sequence ID" value="VFQ91687.1"/>
    <property type="molecule type" value="Genomic_DNA"/>
</dbReference>
<dbReference type="FunFam" id="1.10.510.10:FF:000142">
    <property type="entry name" value="Octicosapeptide/phox/Bem1p domain kinase superfamily protein"/>
    <property type="match status" value="1"/>
</dbReference>
<organism evidence="13 14">
    <name type="scientific">Cuscuta campestris</name>
    <dbReference type="NCBI Taxonomy" id="132261"/>
    <lineage>
        <taxon>Eukaryota</taxon>
        <taxon>Viridiplantae</taxon>
        <taxon>Streptophyta</taxon>
        <taxon>Embryophyta</taxon>
        <taxon>Tracheophyta</taxon>
        <taxon>Spermatophyta</taxon>
        <taxon>Magnoliopsida</taxon>
        <taxon>eudicotyledons</taxon>
        <taxon>Gunneridae</taxon>
        <taxon>Pentapetalae</taxon>
        <taxon>asterids</taxon>
        <taxon>lamiids</taxon>
        <taxon>Solanales</taxon>
        <taxon>Convolvulaceae</taxon>
        <taxon>Cuscuteae</taxon>
        <taxon>Cuscuta</taxon>
        <taxon>Cuscuta subgen. Grammica</taxon>
        <taxon>Cuscuta sect. Cleistogrammica</taxon>
    </lineage>
</organism>
<dbReference type="SMART" id="SM00220">
    <property type="entry name" value="S_TKc"/>
    <property type="match status" value="1"/>
</dbReference>
<feature type="binding site" evidence="10">
    <location>
        <position position="935"/>
    </location>
    <ligand>
        <name>ATP</name>
        <dbReference type="ChEBI" id="CHEBI:30616"/>
    </ligand>
</feature>
<dbReference type="Pfam" id="PF00564">
    <property type="entry name" value="PB1"/>
    <property type="match status" value="1"/>
</dbReference>
<keyword evidence="6 10" id="KW-0547">Nucleotide-binding</keyword>
<evidence type="ECO:0000256" key="3">
    <source>
        <dbReference type="ARBA" id="ARBA00022527"/>
    </source>
</evidence>
<dbReference type="CDD" id="cd06410">
    <property type="entry name" value="PB1_UP2"/>
    <property type="match status" value="1"/>
</dbReference>
<keyword evidence="5" id="KW-0808">Transferase</keyword>
<keyword evidence="2" id="KW-0963">Cytoplasm</keyword>
<dbReference type="PROSITE" id="PS00107">
    <property type="entry name" value="PROTEIN_KINASE_ATP"/>
    <property type="match status" value="1"/>
</dbReference>
<dbReference type="GO" id="GO:0010928">
    <property type="term" value="P:regulation of auxin mediated signaling pathway"/>
    <property type="evidence" value="ECO:0007669"/>
    <property type="project" value="UniProtKB-ARBA"/>
</dbReference>
<dbReference type="InterPro" id="IPR008271">
    <property type="entry name" value="Ser/Thr_kinase_AS"/>
</dbReference>
<dbReference type="PANTHER" id="PTHR23257">
    <property type="entry name" value="SERINE-THREONINE PROTEIN KINASE"/>
    <property type="match status" value="1"/>
</dbReference>
<dbReference type="OrthoDB" id="4062651at2759"/>
<evidence type="ECO:0000256" key="10">
    <source>
        <dbReference type="PROSITE-ProRule" id="PRU10141"/>
    </source>
</evidence>
<evidence type="ECO:0000256" key="7">
    <source>
        <dbReference type="ARBA" id="ARBA00022777"/>
    </source>
</evidence>
<protein>
    <recommendedName>
        <fullName evidence="12">Protein kinase domain-containing protein</fullName>
    </recommendedName>
</protein>
<dbReference type="SUPFAM" id="SSF56112">
    <property type="entry name" value="Protein kinase-like (PK-like)"/>
    <property type="match status" value="1"/>
</dbReference>
<dbReference type="AlphaFoldDB" id="A0A484MT34"/>
<feature type="region of interest" description="Disordered" evidence="11">
    <location>
        <begin position="547"/>
        <end position="576"/>
    </location>
</feature>
<keyword evidence="3" id="KW-0723">Serine/threonine-protein kinase</keyword>
<dbReference type="GO" id="GO:0004674">
    <property type="term" value="F:protein serine/threonine kinase activity"/>
    <property type="evidence" value="ECO:0007669"/>
    <property type="project" value="UniProtKB-KW"/>
</dbReference>
<dbReference type="GO" id="GO:0005737">
    <property type="term" value="C:cytoplasm"/>
    <property type="evidence" value="ECO:0007669"/>
    <property type="project" value="UniProtKB-SubCell"/>
</dbReference>
<dbReference type="InterPro" id="IPR001245">
    <property type="entry name" value="Ser-Thr/Tyr_kinase_cat_dom"/>
</dbReference>
<dbReference type="SUPFAM" id="SSF54277">
    <property type="entry name" value="CAD &amp; PB1 domains"/>
    <property type="match status" value="1"/>
</dbReference>
<accession>A0A484MT34</accession>
<dbReference type="PRINTS" id="PR00109">
    <property type="entry name" value="TYRKINASE"/>
</dbReference>
<dbReference type="InterPro" id="IPR000719">
    <property type="entry name" value="Prot_kinase_dom"/>
</dbReference>
<dbReference type="Proteomes" id="UP000595140">
    <property type="component" value="Unassembled WGS sequence"/>
</dbReference>
<evidence type="ECO:0000256" key="4">
    <source>
        <dbReference type="ARBA" id="ARBA00022553"/>
    </source>
</evidence>
<dbReference type="PANTHER" id="PTHR23257:SF957">
    <property type="entry name" value="F3O9.7 PROTEIN-RELATED"/>
    <property type="match status" value="1"/>
</dbReference>
<evidence type="ECO:0000256" key="8">
    <source>
        <dbReference type="ARBA" id="ARBA00022840"/>
    </source>
</evidence>
<sequence>MDQSKNQNYLHYNTTRENVNVEVVPEPQGVKRNILEHDTPDLNHPKSKPVLNYSIQTGEEFSLEFMLDRFNTRKSHVVPNTYVDPSHTPGHLELKGILGTGSERGSDIHMFTAMEGLRYTEERNSSFCESKSHNGSMLPVHQTYAENNGFHSGASDSSVVHLKILFSFGGKILPRPSDGKLRYVGGETRIIRIRKDITWHELWKKAISIYDLTHVIKYQLPGEDLDALVSVSCDEDLQNMMEECYILDDREGTKKLRMFLFSLIDLEDSHFSLTNSHAECEIQYFVAVNGFDMSSRKSSVLHCIGSSANSLTELDMPNVEIDTGRVAYNFIDEKNEFLSGFDGSSSIPKPSEQHNSYDAYISEMHLYHKQMPHYDDSIQQNLEPDSNLNSDTRFPESLIVKQNRFLAQKEDTEGPLLDGLSVSSHLQIGGKPLKSNANGSAHHRGEVQTNEIFSNEQLAAAHLLNNHTNDYSPEENGGQPQYPIYTVSPLETTSPELPNSSRNDCSCASVPESSNSESAPIDLSFFEPTPPPLPQRVFCSERIPREQAESMNRVSKSDDSHNSQLLMNHPHPDVTRTDLRTESDEKVQNSNHVQNERIIPIENPLPTGKPHKAKQTVPLGLDMKDKARESQVDLHGALSSEIASKHFFADDSVDAGPRVNAISQLNAEKYQEDSVNSLPDIHWGDRIDNELFLNNARGPSQHLDEKGNGNKAVALEEPSAGVARAEQGDIMIDINDRFPRDILSDIFAKAILSGSLNNIDSTPQSGVGVSVNMENLEPKNWSFFQKLAGDEFAKRDVSLIDQDHLGYSPRLQKIDEASSAYGILPSMSEGVALSHLDQQVNLVEGNQTELSSSNVGPNSVMLHSGYGPSSGYEDGIINIGLPPLGTSLVDVDLSSLQIIRNEDLEEMRELGSGSFGTVYHGKWRGSDVAIKRIKKSCFTVRSSEQERLTLEFWREADILSKLHHPNVVAFYGVVHDGIGGTLATVTEYMVDGSLRHVLIRKDRHLDRRKRIIIAMDAAFGMEYLHSKNIVHFDLKCDNLLVNLKDPSRPICKVGDFGLSKIKRNTLVSGGVRGTLPWMAPELLNGSSNKVSEKVDVFSFGIVLWEILTGEEPYANMHYGAIIGGIVSNTLRPGIPSQCDPEWRNLMEECWAPNPSSRPSFTEIASRLRALLSTIPPPSKAPKPPPPSS</sequence>
<evidence type="ECO:0000256" key="2">
    <source>
        <dbReference type="ARBA" id="ARBA00022490"/>
    </source>
</evidence>
<dbReference type="PROSITE" id="PS50011">
    <property type="entry name" value="PROTEIN_KINASE_DOM"/>
    <property type="match status" value="1"/>
</dbReference>
<dbReference type="GO" id="GO:0005524">
    <property type="term" value="F:ATP binding"/>
    <property type="evidence" value="ECO:0007669"/>
    <property type="project" value="UniProtKB-UniRule"/>
</dbReference>
<keyword evidence="9" id="KW-0927">Auxin signaling pathway</keyword>
<dbReference type="Pfam" id="PF07714">
    <property type="entry name" value="PK_Tyr_Ser-Thr"/>
    <property type="match status" value="1"/>
</dbReference>
<dbReference type="FunFam" id="3.30.200.20:FF:000081">
    <property type="entry name" value="Octicosapeptide/phox/Bem1p domain kinase superfamily protein"/>
    <property type="match status" value="1"/>
</dbReference>
<evidence type="ECO:0000256" key="5">
    <source>
        <dbReference type="ARBA" id="ARBA00022679"/>
    </source>
</evidence>
<dbReference type="Gene3D" id="3.10.20.90">
    <property type="entry name" value="Phosphatidylinositol 3-kinase Catalytic Subunit, Chain A, domain 1"/>
    <property type="match status" value="1"/>
</dbReference>
<dbReference type="GO" id="GO:0009734">
    <property type="term" value="P:auxin-activated signaling pathway"/>
    <property type="evidence" value="ECO:0007669"/>
    <property type="project" value="UniProtKB-KW"/>
</dbReference>
<evidence type="ECO:0000256" key="9">
    <source>
        <dbReference type="ARBA" id="ARBA00023294"/>
    </source>
</evidence>
<dbReference type="InterPro" id="IPR011009">
    <property type="entry name" value="Kinase-like_dom_sf"/>
</dbReference>
<dbReference type="CDD" id="cd13999">
    <property type="entry name" value="STKc_MAP3K-like"/>
    <property type="match status" value="1"/>
</dbReference>
<evidence type="ECO:0000256" key="6">
    <source>
        <dbReference type="ARBA" id="ARBA00022741"/>
    </source>
</evidence>
<keyword evidence="14" id="KW-1185">Reference proteome</keyword>
<dbReference type="FunFam" id="3.10.20.90:FF:000058">
    <property type="entry name" value="Octicosapeptide/phox/Bem1p domain kinase superfamily protein"/>
    <property type="match status" value="1"/>
</dbReference>
<comment type="subcellular location">
    <subcellularLocation>
        <location evidence="1">Cytoplasm</location>
    </subcellularLocation>
</comment>
<reference evidence="13 14" key="1">
    <citation type="submission" date="2018-04" db="EMBL/GenBank/DDBJ databases">
        <authorList>
            <person name="Vogel A."/>
        </authorList>
    </citation>
    <scope>NUCLEOTIDE SEQUENCE [LARGE SCALE GENOMIC DNA]</scope>
</reference>
<dbReference type="InterPro" id="IPR000270">
    <property type="entry name" value="PB1_dom"/>
</dbReference>
<dbReference type="SMART" id="SM00666">
    <property type="entry name" value="PB1"/>
    <property type="match status" value="1"/>
</dbReference>
<dbReference type="Gene3D" id="1.10.510.10">
    <property type="entry name" value="Transferase(Phosphotransferase) domain 1"/>
    <property type="match status" value="1"/>
</dbReference>
<dbReference type="PROSITE" id="PS00108">
    <property type="entry name" value="PROTEIN_KINASE_ST"/>
    <property type="match status" value="1"/>
</dbReference>
<feature type="compositionally biased region" description="Polar residues" evidence="11">
    <location>
        <begin position="490"/>
        <end position="518"/>
    </location>
</feature>
<dbReference type="InterPro" id="IPR050167">
    <property type="entry name" value="Ser_Thr_protein_kinase"/>
</dbReference>
<name>A0A484MT34_9ASTE</name>
<dbReference type="InterPro" id="IPR017441">
    <property type="entry name" value="Protein_kinase_ATP_BS"/>
</dbReference>
<feature type="domain" description="Protein kinase" evidence="12">
    <location>
        <begin position="904"/>
        <end position="1171"/>
    </location>
</feature>
<feature type="region of interest" description="Disordered" evidence="11">
    <location>
        <begin position="490"/>
        <end position="519"/>
    </location>
</feature>
<evidence type="ECO:0000256" key="11">
    <source>
        <dbReference type="SAM" id="MobiDB-lite"/>
    </source>
</evidence>
<gene>
    <name evidence="13" type="ORF">CCAM_LOCUS33463</name>
</gene>
<keyword evidence="4" id="KW-0597">Phosphoprotein</keyword>
<proteinExistence type="predicted"/>
<evidence type="ECO:0000259" key="12">
    <source>
        <dbReference type="PROSITE" id="PS50011"/>
    </source>
</evidence>
<keyword evidence="8 10" id="KW-0067">ATP-binding</keyword>
<dbReference type="Gene3D" id="3.30.200.20">
    <property type="entry name" value="Phosphorylase Kinase, domain 1"/>
    <property type="match status" value="1"/>
</dbReference>
<keyword evidence="7" id="KW-0418">Kinase</keyword>
<evidence type="ECO:0000313" key="14">
    <source>
        <dbReference type="Proteomes" id="UP000595140"/>
    </source>
</evidence>
<evidence type="ECO:0000313" key="13">
    <source>
        <dbReference type="EMBL" id="VFQ91687.1"/>
    </source>
</evidence>